<dbReference type="InterPro" id="IPR021454">
    <property type="entry name" value="DUF3105"/>
</dbReference>
<dbReference type="Pfam" id="PF11303">
    <property type="entry name" value="DUF3105"/>
    <property type="match status" value="1"/>
</dbReference>
<keyword evidence="1" id="KW-1133">Transmembrane helix</keyword>
<organism evidence="2 3">
    <name type="scientific">Nocardioides dubius</name>
    <dbReference type="NCBI Taxonomy" id="317019"/>
    <lineage>
        <taxon>Bacteria</taxon>
        <taxon>Bacillati</taxon>
        <taxon>Actinomycetota</taxon>
        <taxon>Actinomycetes</taxon>
        <taxon>Propionibacteriales</taxon>
        <taxon>Nocardioidaceae</taxon>
        <taxon>Nocardioides</taxon>
    </lineage>
</organism>
<name>A0ABN1TLT1_9ACTN</name>
<sequence length="260" mass="29305">MANQKKTRREVADQLRNQQKRADKRQGLIIVGACVAIAVLIVGLAAFRPIKDWWDLRQYNDLEIGDIGAKADTCSPIITKKATGNQEHVGADVEVDYPEAPPAFGKHEDTWDPMGRKLYTKDDRPDTERLVHNLEHGYTILWFRNIERNSEEYDDLRAIADRLKGDSNMRTKFKAVEWDDADGEWLDGGNPWKDAEGNEIDTSDMKVAFTHWSKGGEDVDVSDVEKQVGAWQFCGTVSGAALNDFMIEYPYLDSPEPSGG</sequence>
<proteinExistence type="predicted"/>
<evidence type="ECO:0008006" key="4">
    <source>
        <dbReference type="Google" id="ProtNLM"/>
    </source>
</evidence>
<accession>A0ABN1TLT1</accession>
<protein>
    <recommendedName>
        <fullName evidence="4">DUF3105 domain-containing protein</fullName>
    </recommendedName>
</protein>
<evidence type="ECO:0000256" key="1">
    <source>
        <dbReference type="SAM" id="Phobius"/>
    </source>
</evidence>
<keyword evidence="1" id="KW-0812">Transmembrane</keyword>
<evidence type="ECO:0000313" key="3">
    <source>
        <dbReference type="Proteomes" id="UP001501581"/>
    </source>
</evidence>
<reference evidence="2 3" key="1">
    <citation type="journal article" date="2019" name="Int. J. Syst. Evol. Microbiol.">
        <title>The Global Catalogue of Microorganisms (GCM) 10K type strain sequencing project: providing services to taxonomists for standard genome sequencing and annotation.</title>
        <authorList>
            <consortium name="The Broad Institute Genomics Platform"/>
            <consortium name="The Broad Institute Genome Sequencing Center for Infectious Disease"/>
            <person name="Wu L."/>
            <person name="Ma J."/>
        </authorList>
    </citation>
    <scope>NUCLEOTIDE SEQUENCE [LARGE SCALE GENOMIC DNA]</scope>
    <source>
        <strain evidence="2 3">JCM 13008</strain>
    </source>
</reference>
<keyword evidence="3" id="KW-1185">Reference proteome</keyword>
<gene>
    <name evidence="2" type="ORF">GCM10009668_02680</name>
</gene>
<feature type="transmembrane region" description="Helical" evidence="1">
    <location>
        <begin position="27"/>
        <end position="47"/>
    </location>
</feature>
<dbReference type="EMBL" id="BAAALG010000001">
    <property type="protein sequence ID" value="GAA1091375.1"/>
    <property type="molecule type" value="Genomic_DNA"/>
</dbReference>
<keyword evidence="1" id="KW-0472">Membrane</keyword>
<comment type="caution">
    <text evidence="2">The sequence shown here is derived from an EMBL/GenBank/DDBJ whole genome shotgun (WGS) entry which is preliminary data.</text>
</comment>
<dbReference type="Proteomes" id="UP001501581">
    <property type="component" value="Unassembled WGS sequence"/>
</dbReference>
<evidence type="ECO:0000313" key="2">
    <source>
        <dbReference type="EMBL" id="GAA1091375.1"/>
    </source>
</evidence>
<dbReference type="RefSeq" id="WP_343990556.1">
    <property type="nucleotide sequence ID" value="NZ_BAAALG010000001.1"/>
</dbReference>